<reference evidence="1 2" key="1">
    <citation type="submission" date="2018-10" db="EMBL/GenBank/DDBJ databases">
        <title>Isolation of pseudouridimycin from Streptomyces albus DSM 40763.</title>
        <authorList>
            <person name="Rosenqvist P."/>
            <person name="Metsae-Ketelae M."/>
            <person name="Virta P."/>
        </authorList>
    </citation>
    <scope>NUCLEOTIDE SEQUENCE [LARGE SCALE GENOMIC DNA]</scope>
    <source>
        <strain evidence="1 2">DSM 40763</strain>
    </source>
</reference>
<evidence type="ECO:0000313" key="2">
    <source>
        <dbReference type="Proteomes" id="UP000298111"/>
    </source>
</evidence>
<dbReference type="GeneID" id="75179940"/>
<protein>
    <submittedName>
        <fullName evidence="1">Uncharacterized protein</fullName>
    </submittedName>
</protein>
<dbReference type="RefSeq" id="WP_016471241.1">
    <property type="nucleotide sequence ID" value="NZ_BBQG01000014.1"/>
</dbReference>
<evidence type="ECO:0000313" key="1">
    <source>
        <dbReference type="EMBL" id="TGG86107.1"/>
    </source>
</evidence>
<proteinExistence type="predicted"/>
<sequence>MTTSQRVRISLAAVLTAASLSLPVSTASAYEALGPAVVLKSYTAKVKCSKIRLSDNNAVGFVFGTGRGRTKPAAVAAAKKNANDSVGRGYRAKHCRTISVH</sequence>
<dbReference type="AlphaFoldDB" id="A0A6C1CCU2"/>
<organism evidence="1 2">
    <name type="scientific">Streptomyces albus</name>
    <dbReference type="NCBI Taxonomy" id="1888"/>
    <lineage>
        <taxon>Bacteria</taxon>
        <taxon>Bacillati</taxon>
        <taxon>Actinomycetota</taxon>
        <taxon>Actinomycetes</taxon>
        <taxon>Kitasatosporales</taxon>
        <taxon>Streptomycetaceae</taxon>
        <taxon>Streptomyces</taxon>
    </lineage>
</organism>
<gene>
    <name evidence="1" type="ORF">D8771_06765</name>
</gene>
<name>A0A6C1CCU2_9ACTN</name>
<comment type="caution">
    <text evidence="1">The sequence shown here is derived from an EMBL/GenBank/DDBJ whole genome shotgun (WGS) entry which is preliminary data.</text>
</comment>
<accession>A0A6C1CCU2</accession>
<dbReference type="EMBL" id="RCIY01000040">
    <property type="protein sequence ID" value="TGG86107.1"/>
    <property type="molecule type" value="Genomic_DNA"/>
</dbReference>
<dbReference type="Proteomes" id="UP000298111">
    <property type="component" value="Unassembled WGS sequence"/>
</dbReference>